<evidence type="ECO:0000313" key="3">
    <source>
        <dbReference type="Proteomes" id="UP000039865"/>
    </source>
</evidence>
<dbReference type="EMBL" id="CCKQ01015185">
    <property type="protein sequence ID" value="CDW86985.1"/>
    <property type="molecule type" value="Genomic_DNA"/>
</dbReference>
<feature type="compositionally biased region" description="Polar residues" evidence="1">
    <location>
        <begin position="104"/>
        <end position="119"/>
    </location>
</feature>
<reference evidence="2 3" key="1">
    <citation type="submission" date="2014-06" db="EMBL/GenBank/DDBJ databases">
        <authorList>
            <person name="Swart Estienne"/>
        </authorList>
    </citation>
    <scope>NUCLEOTIDE SEQUENCE [LARGE SCALE GENOMIC DNA]</scope>
    <source>
        <strain evidence="2 3">130c</strain>
    </source>
</reference>
<organism evidence="2 3">
    <name type="scientific">Stylonychia lemnae</name>
    <name type="common">Ciliate</name>
    <dbReference type="NCBI Taxonomy" id="5949"/>
    <lineage>
        <taxon>Eukaryota</taxon>
        <taxon>Sar</taxon>
        <taxon>Alveolata</taxon>
        <taxon>Ciliophora</taxon>
        <taxon>Intramacronucleata</taxon>
        <taxon>Spirotrichea</taxon>
        <taxon>Stichotrichia</taxon>
        <taxon>Sporadotrichida</taxon>
        <taxon>Oxytrichidae</taxon>
        <taxon>Stylonychinae</taxon>
        <taxon>Stylonychia</taxon>
    </lineage>
</organism>
<gene>
    <name evidence="2" type="primary">Contig10501.g11205</name>
    <name evidence="2" type="ORF">STYLEM_16086</name>
</gene>
<dbReference type="AlphaFoldDB" id="A0A078AX17"/>
<dbReference type="InParanoid" id="A0A078AX17"/>
<accession>A0A078AX17</accession>
<evidence type="ECO:0000313" key="2">
    <source>
        <dbReference type="EMBL" id="CDW86985.1"/>
    </source>
</evidence>
<feature type="region of interest" description="Disordered" evidence="1">
    <location>
        <begin position="144"/>
        <end position="178"/>
    </location>
</feature>
<feature type="compositionally biased region" description="Basic and acidic residues" evidence="1">
    <location>
        <begin position="147"/>
        <end position="178"/>
    </location>
</feature>
<protein>
    <submittedName>
        <fullName evidence="2">Uncharacterized protein</fullName>
    </submittedName>
</protein>
<sequence>MKQIKIEARDFPQLKDKIIEICNQTEKEVEEIESSNKPMNQKEKEVADLSFKLIQEVQQEFYNLVKSSEELFMIIQKIGNLSGSKSEIPSDMIFNVSKSPIERNGQNNGIPRQSKSQNNYNYQRNISYEFLLTDKQNGINSQYNESEELKDHDGLDSDSEESKKGDNHQDQRTDTSLKKKFDMISENAGILGNKEFTLGEAGLINQKQIFQTQNKNGNKFSQQKYQTIVCYNEYDNKIIVGQNYPMTLLLDSEMKDTLPLKFGSELISIYQINGLFFLGMDDKKIIIFEKDQYNEEMSIDTQECVQKFVYYKHEDPNLNLPKEYLILLEKDGYIQFFSFQNLKIVLTHQHPSLISIQDGLQVANKNQLCLAFAKRVDNSYIDGLLLFIDVEIKQATHKQTQLNINPSKVANLVDIQIYYKEQFFAKKAVFNVQQISNNLFIVCIINENFKVIDRSKLKEIKDIPNPSGSINYNSLIKIDGFSDEKPYLIYQDSRSIGVINCQKLTAKSIISDLNYGRCGNIYSLDQYTNSDGKHYIINLRFDRESNVRDIRRYQLLKSKFP</sequence>
<dbReference type="Proteomes" id="UP000039865">
    <property type="component" value="Unassembled WGS sequence"/>
</dbReference>
<keyword evidence="3" id="KW-1185">Reference proteome</keyword>
<feature type="region of interest" description="Disordered" evidence="1">
    <location>
        <begin position="99"/>
        <end position="119"/>
    </location>
</feature>
<dbReference type="InterPro" id="IPR036322">
    <property type="entry name" value="WD40_repeat_dom_sf"/>
</dbReference>
<name>A0A078AX17_STYLE</name>
<proteinExistence type="predicted"/>
<dbReference type="SUPFAM" id="SSF50978">
    <property type="entry name" value="WD40 repeat-like"/>
    <property type="match status" value="1"/>
</dbReference>
<evidence type="ECO:0000256" key="1">
    <source>
        <dbReference type="SAM" id="MobiDB-lite"/>
    </source>
</evidence>